<feature type="region of interest" description="Disordered" evidence="2">
    <location>
        <begin position="451"/>
        <end position="479"/>
    </location>
</feature>
<evidence type="ECO:0000259" key="4">
    <source>
        <dbReference type="Pfam" id="PF02720"/>
    </source>
</evidence>
<dbReference type="GO" id="GO:0004519">
    <property type="term" value="F:endonuclease activity"/>
    <property type="evidence" value="ECO:0007669"/>
    <property type="project" value="UniProtKB-KW"/>
</dbReference>
<dbReference type="Pfam" id="PF01844">
    <property type="entry name" value="HNH"/>
    <property type="match status" value="1"/>
</dbReference>
<evidence type="ECO:0000256" key="1">
    <source>
        <dbReference type="ARBA" id="ARBA00023450"/>
    </source>
</evidence>
<organism evidence="5 6">
    <name type="scientific">Brachybacterium huguangmaarense</name>
    <dbReference type="NCBI Taxonomy" id="1652028"/>
    <lineage>
        <taxon>Bacteria</taxon>
        <taxon>Bacillati</taxon>
        <taxon>Actinomycetota</taxon>
        <taxon>Actinomycetes</taxon>
        <taxon>Micrococcales</taxon>
        <taxon>Dermabacteraceae</taxon>
        <taxon>Brachybacterium</taxon>
    </lineage>
</organism>
<evidence type="ECO:0000313" key="5">
    <source>
        <dbReference type="EMBL" id="UYG16648.1"/>
    </source>
</evidence>
<dbReference type="RefSeq" id="WP_263593861.1">
    <property type="nucleotide sequence ID" value="NZ_CP107020.1"/>
</dbReference>
<evidence type="ECO:0000256" key="2">
    <source>
        <dbReference type="SAM" id="MobiDB-lite"/>
    </source>
</evidence>
<sequence length="479" mass="51998">MSAGLQGLWDDAVAESRRLAVQMRALAAFWIDPASPDTDPCEVDEMDLRVALALRVTEHVAHRRIRQAHIAVVDLPGVWRRLAAGELPAPWMTRILAKTTDLTPVQRALVDAEIASWDLAVTAEQFARQLGLVITRIHSRQLLAEDQQPAARRCVEVRRIEEEGVACLSVLGPVPEIHALATRLDAAARAVQAAQRRTLTAIATRPGDGGDAGTGVSAGAGDGVVPFDDGTVGRAGRAMSLAALRYAILTRSILDTGSVEVPAPRFRVGVTVPATTLLGAGDEPGLLDGTIPIPADMARSLAGGEDTWYRVLTDPITGAFLPARQERYQPTRGMLEHLRHRHGTCAVPGCARPTSQAAECDHIIEYDHTDPGRGGLTAIENLHLLCWQHHLAKTLGRLDPTRLPVPDQGRGHGPGSTRWVFTDTTSVDVPDDTDLFTPRIATDLADHWAAHQRLQRQRRRGLDRERQRDLPDDPGPPPC</sequence>
<gene>
    <name evidence="5" type="ORF">BRM3_13775</name>
</gene>
<evidence type="ECO:0000313" key="6">
    <source>
        <dbReference type="Proteomes" id="UP001164305"/>
    </source>
</evidence>
<keyword evidence="6" id="KW-1185">Reference proteome</keyword>
<accession>A0ABY6G1U7</accession>
<keyword evidence="5" id="KW-0540">Nuclease</keyword>
<proteinExistence type="inferred from homology"/>
<protein>
    <submittedName>
        <fullName evidence="5">HNH endonuclease</fullName>
    </submittedName>
</protein>
<name>A0ABY6G1U7_9MICO</name>
<reference evidence="5" key="1">
    <citation type="submission" date="2022-10" db="EMBL/GenBank/DDBJ databases">
        <title>Whole-Genome Sequencing of Brachybacterium huguangmaarense BRM-3, Isolated from Betula schmidtii.</title>
        <authorList>
            <person name="Haam D."/>
        </authorList>
    </citation>
    <scope>NUCLEOTIDE SEQUENCE</scope>
    <source>
        <strain evidence="5">BRM-3</strain>
    </source>
</reference>
<keyword evidence="5" id="KW-0378">Hydrolase</keyword>
<dbReference type="InterPro" id="IPR003870">
    <property type="entry name" value="DUF222"/>
</dbReference>
<dbReference type="Pfam" id="PF02720">
    <property type="entry name" value="DUF222"/>
    <property type="match status" value="1"/>
</dbReference>
<feature type="domain" description="DUF222" evidence="4">
    <location>
        <begin position="13"/>
        <end position="341"/>
    </location>
</feature>
<evidence type="ECO:0000259" key="3">
    <source>
        <dbReference type="Pfam" id="PF01844"/>
    </source>
</evidence>
<keyword evidence="5" id="KW-0255">Endonuclease</keyword>
<dbReference type="InterPro" id="IPR003615">
    <property type="entry name" value="HNH_nuc"/>
</dbReference>
<comment type="similarity">
    <text evidence="1">Belongs to the Rv1128c/1148c/1588c/1702c/1945/3466 family.</text>
</comment>
<dbReference type="InterPro" id="IPR002711">
    <property type="entry name" value="HNH"/>
</dbReference>
<dbReference type="EMBL" id="CP107020">
    <property type="protein sequence ID" value="UYG16648.1"/>
    <property type="molecule type" value="Genomic_DNA"/>
</dbReference>
<feature type="compositionally biased region" description="Basic and acidic residues" evidence="2">
    <location>
        <begin position="460"/>
        <end position="471"/>
    </location>
</feature>
<dbReference type="CDD" id="cd00085">
    <property type="entry name" value="HNHc"/>
    <property type="match status" value="1"/>
</dbReference>
<dbReference type="Proteomes" id="UP001164305">
    <property type="component" value="Chromosome"/>
</dbReference>
<feature type="domain" description="HNH" evidence="3">
    <location>
        <begin position="350"/>
        <end position="394"/>
    </location>
</feature>